<organism evidence="2 3">
    <name type="scientific">Popillia japonica</name>
    <name type="common">Japanese beetle</name>
    <dbReference type="NCBI Taxonomy" id="7064"/>
    <lineage>
        <taxon>Eukaryota</taxon>
        <taxon>Metazoa</taxon>
        <taxon>Ecdysozoa</taxon>
        <taxon>Arthropoda</taxon>
        <taxon>Hexapoda</taxon>
        <taxon>Insecta</taxon>
        <taxon>Pterygota</taxon>
        <taxon>Neoptera</taxon>
        <taxon>Endopterygota</taxon>
        <taxon>Coleoptera</taxon>
        <taxon>Polyphaga</taxon>
        <taxon>Scarabaeiformia</taxon>
        <taxon>Scarabaeidae</taxon>
        <taxon>Rutelinae</taxon>
        <taxon>Popillia</taxon>
    </lineage>
</organism>
<accession>A0AAW1JFJ9</accession>
<sequence>MTRPLQNGREKTMTGSYQSPCFLRQFPQVWRELSEEVIENGFRKAGIYPFSDAVVSMDKLESGGLKMTLIKHPHPLKIEIQISGSSDSIIIDYVKQTSINTDQKRRKICADIVQKIIEKKVQEMAKLSQRRKQNTKEKRTFLQENSDISKDDQYSFAEEW</sequence>
<feature type="region of interest" description="Disordered" evidence="1">
    <location>
        <begin position="127"/>
        <end position="146"/>
    </location>
</feature>
<dbReference type="Proteomes" id="UP001458880">
    <property type="component" value="Unassembled WGS sequence"/>
</dbReference>
<proteinExistence type="predicted"/>
<protein>
    <submittedName>
        <fullName evidence="2">Uncharacterized protein</fullName>
    </submittedName>
</protein>
<keyword evidence="3" id="KW-1185">Reference proteome</keyword>
<comment type="caution">
    <text evidence="2">The sequence shown here is derived from an EMBL/GenBank/DDBJ whole genome shotgun (WGS) entry which is preliminary data.</text>
</comment>
<feature type="compositionally biased region" description="Basic and acidic residues" evidence="1">
    <location>
        <begin position="134"/>
        <end position="146"/>
    </location>
</feature>
<evidence type="ECO:0000256" key="1">
    <source>
        <dbReference type="SAM" id="MobiDB-lite"/>
    </source>
</evidence>
<evidence type="ECO:0000313" key="3">
    <source>
        <dbReference type="Proteomes" id="UP001458880"/>
    </source>
</evidence>
<reference evidence="2 3" key="1">
    <citation type="journal article" date="2024" name="BMC Genomics">
        <title>De novo assembly and annotation of Popillia japonica's genome with initial clues to its potential as an invasive pest.</title>
        <authorList>
            <person name="Cucini C."/>
            <person name="Boschi S."/>
            <person name="Funari R."/>
            <person name="Cardaioli E."/>
            <person name="Iannotti N."/>
            <person name="Marturano G."/>
            <person name="Paoli F."/>
            <person name="Bruttini M."/>
            <person name="Carapelli A."/>
            <person name="Frati F."/>
            <person name="Nardi F."/>
        </authorList>
    </citation>
    <scope>NUCLEOTIDE SEQUENCE [LARGE SCALE GENOMIC DNA]</scope>
    <source>
        <strain evidence="2">DMR45628</strain>
    </source>
</reference>
<gene>
    <name evidence="2" type="ORF">QE152_g30153</name>
</gene>
<evidence type="ECO:0000313" key="2">
    <source>
        <dbReference type="EMBL" id="KAK9702092.1"/>
    </source>
</evidence>
<name>A0AAW1JFJ9_POPJA</name>
<dbReference type="AlphaFoldDB" id="A0AAW1JFJ9"/>
<dbReference type="EMBL" id="JASPKY010000400">
    <property type="protein sequence ID" value="KAK9702092.1"/>
    <property type="molecule type" value="Genomic_DNA"/>
</dbReference>